<evidence type="ECO:0000256" key="1">
    <source>
        <dbReference type="SAM" id="MobiDB-lite"/>
    </source>
</evidence>
<keyword evidence="3" id="KW-1185">Reference proteome</keyword>
<sequence>MERAFAANRVDETIAGDWEEVQLDLGMVSKLELRQRRFAAAQRPVVDFSTVAQPKPEVTGFGSSSSEQSKKKGKKKK</sequence>
<accession>A0ABV0JE80</accession>
<comment type="caution">
    <text evidence="2">The sequence shown here is derived from an EMBL/GenBank/DDBJ whole genome shotgun (WGS) entry which is preliminary data.</text>
</comment>
<evidence type="ECO:0000313" key="3">
    <source>
        <dbReference type="Proteomes" id="UP001464891"/>
    </source>
</evidence>
<gene>
    <name evidence="2" type="ORF">NC998_23595</name>
</gene>
<proteinExistence type="predicted"/>
<reference evidence="2 3" key="1">
    <citation type="submission" date="2022-04" db="EMBL/GenBank/DDBJ databases">
        <title>Positive selection, recombination, and allopatry shape intraspecific diversity of widespread and dominant cyanobacteria.</title>
        <authorList>
            <person name="Wei J."/>
            <person name="Shu W."/>
            <person name="Hu C."/>
        </authorList>
    </citation>
    <scope>NUCLEOTIDE SEQUENCE [LARGE SCALE GENOMIC DNA]</scope>
    <source>
        <strain evidence="2 3">GB2-A4</strain>
    </source>
</reference>
<evidence type="ECO:0000313" key="2">
    <source>
        <dbReference type="EMBL" id="MEP0820093.1"/>
    </source>
</evidence>
<name>A0ABV0JE80_9CYAN</name>
<protein>
    <submittedName>
        <fullName evidence="2">Uncharacterized protein</fullName>
    </submittedName>
</protein>
<dbReference type="RefSeq" id="WP_190436292.1">
    <property type="nucleotide sequence ID" value="NZ_JAMPKM010000020.1"/>
</dbReference>
<feature type="region of interest" description="Disordered" evidence="1">
    <location>
        <begin position="52"/>
        <end position="77"/>
    </location>
</feature>
<organism evidence="2 3">
    <name type="scientific">Trichocoleus desertorum GB2-A4</name>
    <dbReference type="NCBI Taxonomy" id="2933944"/>
    <lineage>
        <taxon>Bacteria</taxon>
        <taxon>Bacillati</taxon>
        <taxon>Cyanobacteriota</taxon>
        <taxon>Cyanophyceae</taxon>
        <taxon>Leptolyngbyales</taxon>
        <taxon>Trichocoleusaceae</taxon>
        <taxon>Trichocoleus</taxon>
    </lineage>
</organism>
<dbReference type="Proteomes" id="UP001464891">
    <property type="component" value="Unassembled WGS sequence"/>
</dbReference>
<dbReference type="EMBL" id="JAMPKM010000020">
    <property type="protein sequence ID" value="MEP0820093.1"/>
    <property type="molecule type" value="Genomic_DNA"/>
</dbReference>